<sequence length="78" mass="9033">MYFRCAAALNRMFSNVVMRAASSPYEEGDRTGFLNRAFKYVYAIRRVGKRLKAWHRPTCYVVKRVLFGSIFAGIVYAL</sequence>
<proteinExistence type="predicted"/>
<organism evidence="1 2">
    <name type="scientific">Paraburkholderia steynii</name>
    <dbReference type="NCBI Taxonomy" id="1245441"/>
    <lineage>
        <taxon>Bacteria</taxon>
        <taxon>Pseudomonadati</taxon>
        <taxon>Pseudomonadota</taxon>
        <taxon>Betaproteobacteria</taxon>
        <taxon>Burkholderiales</taxon>
        <taxon>Burkholderiaceae</taxon>
        <taxon>Paraburkholderia</taxon>
    </lineage>
</organism>
<reference evidence="1 2" key="1">
    <citation type="submission" date="2017-02" db="EMBL/GenBank/DDBJ databases">
        <title>Paraburkholderia sophoroidis sp. nov. and Paraburkholderia steynii sp. nov. rhizobial symbionts of the fynbos legume Hypocalyptus sophoroides.</title>
        <authorList>
            <person name="Steenkamp E.T."/>
            <person name="Beukes C.W."/>
            <person name="Van Zyl E."/>
            <person name="Avontuur J."/>
            <person name="Chan W.Y."/>
            <person name="Hassen A."/>
            <person name="Palmer M."/>
            <person name="Mthombeni L."/>
            <person name="Phalane F."/>
            <person name="Sereme K."/>
            <person name="Venter S.N."/>
        </authorList>
    </citation>
    <scope>NUCLEOTIDE SEQUENCE [LARGE SCALE GENOMIC DNA]</scope>
    <source>
        <strain evidence="1 2">HC1.1ba</strain>
    </source>
</reference>
<dbReference type="AlphaFoldDB" id="A0A4R0XF16"/>
<accession>A0A4R0XF16</accession>
<dbReference type="EMBL" id="MWML01000018">
    <property type="protein sequence ID" value="TCG09103.1"/>
    <property type="molecule type" value="Genomic_DNA"/>
</dbReference>
<gene>
    <name evidence="1" type="ORF">BZM27_07775</name>
</gene>
<protein>
    <submittedName>
        <fullName evidence="1">Uncharacterized protein</fullName>
    </submittedName>
</protein>
<comment type="caution">
    <text evidence="1">The sequence shown here is derived from an EMBL/GenBank/DDBJ whole genome shotgun (WGS) entry which is preliminary data.</text>
</comment>
<evidence type="ECO:0000313" key="2">
    <source>
        <dbReference type="Proteomes" id="UP000294200"/>
    </source>
</evidence>
<dbReference type="Proteomes" id="UP000294200">
    <property type="component" value="Unassembled WGS sequence"/>
</dbReference>
<evidence type="ECO:0000313" key="1">
    <source>
        <dbReference type="EMBL" id="TCG09103.1"/>
    </source>
</evidence>
<name>A0A4R0XF16_9BURK</name>
<keyword evidence="2" id="KW-1185">Reference proteome</keyword>